<accession>A0ABR8FGP9</accession>
<name>A0ABR8FGP9_9NOST</name>
<organism evidence="1 2">
    <name type="scientific">Anabaena lutea FACHB-196</name>
    <dbReference type="NCBI Taxonomy" id="2692881"/>
    <lineage>
        <taxon>Bacteria</taxon>
        <taxon>Bacillati</taxon>
        <taxon>Cyanobacteriota</taxon>
        <taxon>Cyanophyceae</taxon>
        <taxon>Nostocales</taxon>
        <taxon>Nostocaceae</taxon>
        <taxon>Anabaena</taxon>
    </lineage>
</organism>
<dbReference type="Proteomes" id="UP000640531">
    <property type="component" value="Unassembled WGS sequence"/>
</dbReference>
<reference evidence="1 2" key="1">
    <citation type="journal article" date="2020" name="ISME J.">
        <title>Comparative genomics reveals insights into cyanobacterial evolution and habitat adaptation.</title>
        <authorList>
            <person name="Chen M.Y."/>
            <person name="Teng W.K."/>
            <person name="Zhao L."/>
            <person name="Hu C.X."/>
            <person name="Zhou Y.K."/>
            <person name="Han B.P."/>
            <person name="Song L.R."/>
            <person name="Shu W.S."/>
        </authorList>
    </citation>
    <scope>NUCLEOTIDE SEQUENCE [LARGE SCALE GENOMIC DNA]</scope>
    <source>
        <strain evidence="1 2">FACHB-196</strain>
    </source>
</reference>
<keyword evidence="2" id="KW-1185">Reference proteome</keyword>
<protein>
    <submittedName>
        <fullName evidence="1">Uncharacterized protein</fullName>
    </submittedName>
</protein>
<evidence type="ECO:0000313" key="2">
    <source>
        <dbReference type="Proteomes" id="UP000640531"/>
    </source>
</evidence>
<evidence type="ECO:0000313" key="1">
    <source>
        <dbReference type="EMBL" id="MBD2568357.1"/>
    </source>
</evidence>
<dbReference type="RefSeq" id="WP_190714215.1">
    <property type="nucleotide sequence ID" value="NZ_JACJST010000008.1"/>
</dbReference>
<gene>
    <name evidence="1" type="ORF">H6G59_10665</name>
</gene>
<proteinExistence type="predicted"/>
<dbReference type="EMBL" id="JACJST010000008">
    <property type="protein sequence ID" value="MBD2568357.1"/>
    <property type="molecule type" value="Genomic_DNA"/>
</dbReference>
<sequence>MNDTILGFERILEDISKNDEHNLLYTHKEVRTLARSFIAFIQSPEWCEITRYDKEIKALLVCLSCRGINHYDRAFLAGRIIKYLSQERQYQQSHDYF</sequence>
<comment type="caution">
    <text evidence="1">The sequence shown here is derived from an EMBL/GenBank/DDBJ whole genome shotgun (WGS) entry which is preliminary data.</text>
</comment>